<keyword evidence="1" id="KW-0547">Nucleotide-binding</keyword>
<protein>
    <submittedName>
        <fullName evidence="1">Helicase</fullName>
    </submittedName>
</protein>
<proteinExistence type="predicted"/>
<keyword evidence="1" id="KW-0378">Hydrolase</keyword>
<accession>A0A8K1YSP1</accession>
<feature type="non-terminal residue" evidence="1">
    <location>
        <position position="1"/>
    </location>
</feature>
<dbReference type="EMBL" id="MZ612117">
    <property type="protein sequence ID" value="UEP19910.1"/>
    <property type="molecule type" value="Genomic_DNA"/>
</dbReference>
<evidence type="ECO:0000313" key="1">
    <source>
        <dbReference type="EMBL" id="UEP19910.1"/>
    </source>
</evidence>
<sequence>DDGSLLGRVPRQRATDNALRYHVAAAFRW</sequence>
<keyword evidence="1" id="KW-0347">Helicase</keyword>
<reference evidence="1" key="1">
    <citation type="submission" date="2021-07" db="EMBL/GenBank/DDBJ databases">
        <authorList>
            <person name="Bleriot I."/>
            <person name="Blasco L."/>
            <person name="Pacios O."/>
            <person name="Fernandez-Garcia L."/>
            <person name="Ambroa A."/>
            <person name="Lopez M."/>
            <person name="Ortiz-Cartagena C."/>
            <person name="Fernandez-Cuenca F."/>
            <person name="Oteo J."/>
            <person name="Pascual A."/>
            <person name="Martinez-Martinez L."/>
            <person name="Domingo-Calap P."/>
            <person name="Wood T.K."/>
            <person name="Tomas M."/>
        </authorList>
    </citation>
    <scope>NUCLEOTIDE SEQUENCE</scope>
</reference>
<name>A0A8K1YSP1_9CAUD</name>
<organism evidence="1">
    <name type="scientific">Klebsiella phage vB_Kpn-VAC111</name>
    <dbReference type="NCBI Taxonomy" id="2886109"/>
    <lineage>
        <taxon>Viruses</taxon>
        <taxon>Duplodnaviria</taxon>
        <taxon>Heunggongvirae</taxon>
        <taxon>Uroviricota</taxon>
        <taxon>Caudoviricetes</taxon>
        <taxon>Drexlerviridae</taxon>
        <taxon>Webervirus</taxon>
    </lineage>
</organism>
<keyword evidence="1" id="KW-0067">ATP-binding</keyword>
<dbReference type="GO" id="GO:0004386">
    <property type="term" value="F:helicase activity"/>
    <property type="evidence" value="ECO:0007669"/>
    <property type="project" value="UniProtKB-KW"/>
</dbReference>